<name>A0ABP7E193_9MICC</name>
<accession>A0ABP7E193</accession>
<protein>
    <submittedName>
        <fullName evidence="1">Uncharacterized protein</fullName>
    </submittedName>
</protein>
<gene>
    <name evidence="1" type="ORF">GCM10022377_27130</name>
</gene>
<evidence type="ECO:0000313" key="2">
    <source>
        <dbReference type="Proteomes" id="UP001501536"/>
    </source>
</evidence>
<dbReference type="EMBL" id="BAABCJ010000007">
    <property type="protein sequence ID" value="GAA3712196.1"/>
    <property type="molecule type" value="Genomic_DNA"/>
</dbReference>
<evidence type="ECO:0000313" key="1">
    <source>
        <dbReference type="EMBL" id="GAA3712196.1"/>
    </source>
</evidence>
<keyword evidence="2" id="KW-1185">Reference proteome</keyword>
<comment type="caution">
    <text evidence="1">The sequence shown here is derived from an EMBL/GenBank/DDBJ whole genome shotgun (WGS) entry which is preliminary data.</text>
</comment>
<proteinExistence type="predicted"/>
<dbReference type="Proteomes" id="UP001501536">
    <property type="component" value="Unassembled WGS sequence"/>
</dbReference>
<organism evidence="1 2">
    <name type="scientific">Zhihengliuella alba</name>
    <dbReference type="NCBI Taxonomy" id="547018"/>
    <lineage>
        <taxon>Bacteria</taxon>
        <taxon>Bacillati</taxon>
        <taxon>Actinomycetota</taxon>
        <taxon>Actinomycetes</taxon>
        <taxon>Micrococcales</taxon>
        <taxon>Micrococcaceae</taxon>
        <taxon>Zhihengliuella</taxon>
    </lineage>
</organism>
<sequence>MFSDWHIVTICGGVVGTILTSMVRTRPHGVVLPLNDVDGAQRAGSPHGSGYYLGVEALPAASPGYMFTLLSRSLRRHTFTNITHIPTCRSGRAGIRQRRKLCSLG</sequence>
<reference evidence="2" key="1">
    <citation type="journal article" date="2019" name="Int. J. Syst. Evol. Microbiol.">
        <title>The Global Catalogue of Microorganisms (GCM) 10K type strain sequencing project: providing services to taxonomists for standard genome sequencing and annotation.</title>
        <authorList>
            <consortium name="The Broad Institute Genomics Platform"/>
            <consortium name="The Broad Institute Genome Sequencing Center for Infectious Disease"/>
            <person name="Wu L."/>
            <person name="Ma J."/>
        </authorList>
    </citation>
    <scope>NUCLEOTIDE SEQUENCE [LARGE SCALE GENOMIC DNA]</scope>
    <source>
        <strain evidence="2">JCM 16961</strain>
    </source>
</reference>